<comment type="caution">
    <text evidence="5">The sequence shown here is derived from an EMBL/GenBank/DDBJ whole genome shotgun (WGS) entry which is preliminary data.</text>
</comment>
<evidence type="ECO:0000313" key="6">
    <source>
        <dbReference type="Proteomes" id="UP000221394"/>
    </source>
</evidence>
<evidence type="ECO:0000256" key="2">
    <source>
        <dbReference type="ARBA" id="ARBA00022840"/>
    </source>
</evidence>
<proteinExistence type="predicted"/>
<dbReference type="InterPro" id="IPR049086">
    <property type="entry name" value="TadZ-like_ARD"/>
</dbReference>
<keyword evidence="2" id="KW-0067">ATP-binding</keyword>
<protein>
    <submittedName>
        <fullName evidence="5">MinD-like ATPase involved in chromosome partitioning or flagellar assembly</fullName>
    </submittedName>
</protein>
<dbReference type="GO" id="GO:0016887">
    <property type="term" value="F:ATP hydrolysis activity"/>
    <property type="evidence" value="ECO:0007669"/>
    <property type="project" value="TreeGrafter"/>
</dbReference>
<keyword evidence="5" id="KW-0966">Cell projection</keyword>
<evidence type="ECO:0000259" key="4">
    <source>
        <dbReference type="Pfam" id="PF21194"/>
    </source>
</evidence>
<dbReference type="AlphaFoldDB" id="A0A2A9EBX5"/>
<evidence type="ECO:0000256" key="1">
    <source>
        <dbReference type="ARBA" id="ARBA00022741"/>
    </source>
</evidence>
<keyword evidence="6" id="KW-1185">Reference proteome</keyword>
<keyword evidence="5" id="KW-0969">Cilium</keyword>
<dbReference type="InterPro" id="IPR050625">
    <property type="entry name" value="ParA/MinD_ATPase"/>
</dbReference>
<dbReference type="GO" id="GO:0009898">
    <property type="term" value="C:cytoplasmic side of plasma membrane"/>
    <property type="evidence" value="ECO:0007669"/>
    <property type="project" value="TreeGrafter"/>
</dbReference>
<accession>A0A2A9EBX5</accession>
<dbReference type="InterPro" id="IPR002586">
    <property type="entry name" value="CobQ/CobB/MinD/ParA_Nub-bd_dom"/>
</dbReference>
<dbReference type="Proteomes" id="UP000221394">
    <property type="component" value="Unassembled WGS sequence"/>
</dbReference>
<reference evidence="5 6" key="1">
    <citation type="submission" date="2017-10" db="EMBL/GenBank/DDBJ databases">
        <title>Sequencing the genomes of 1000 actinobacteria strains.</title>
        <authorList>
            <person name="Klenk H.-P."/>
        </authorList>
    </citation>
    <scope>NUCLEOTIDE SEQUENCE [LARGE SCALE GENOMIC DNA]</scope>
    <source>
        <strain evidence="5 6">DSM 21574</strain>
    </source>
</reference>
<keyword evidence="5" id="KW-0282">Flagellum</keyword>
<dbReference type="Gene3D" id="3.40.50.10850">
    <property type="entry name" value="Ntrc-like two-domain protein"/>
    <property type="match status" value="1"/>
</dbReference>
<evidence type="ECO:0000259" key="3">
    <source>
        <dbReference type="Pfam" id="PF01656"/>
    </source>
</evidence>
<dbReference type="Pfam" id="PF21194">
    <property type="entry name" value="TadZ-like_ARD"/>
    <property type="match status" value="1"/>
</dbReference>
<dbReference type="Gene3D" id="3.40.50.300">
    <property type="entry name" value="P-loop containing nucleotide triphosphate hydrolases"/>
    <property type="match status" value="1"/>
</dbReference>
<dbReference type="GO" id="GO:0005829">
    <property type="term" value="C:cytosol"/>
    <property type="evidence" value="ECO:0007669"/>
    <property type="project" value="TreeGrafter"/>
</dbReference>
<dbReference type="GO" id="GO:0005524">
    <property type="term" value="F:ATP binding"/>
    <property type="evidence" value="ECO:0007669"/>
    <property type="project" value="UniProtKB-KW"/>
</dbReference>
<feature type="domain" description="TadZ-like receiver" evidence="4">
    <location>
        <begin position="1"/>
        <end position="105"/>
    </location>
</feature>
<dbReference type="GO" id="GO:0051782">
    <property type="term" value="P:negative regulation of cell division"/>
    <property type="evidence" value="ECO:0007669"/>
    <property type="project" value="TreeGrafter"/>
</dbReference>
<dbReference type="OrthoDB" id="1846722at2"/>
<name>A0A2A9EBX5_9MICO</name>
<organism evidence="5 6">
    <name type="scientific">Flavimobilis soli</name>
    <dbReference type="NCBI Taxonomy" id="442709"/>
    <lineage>
        <taxon>Bacteria</taxon>
        <taxon>Bacillati</taxon>
        <taxon>Actinomycetota</taxon>
        <taxon>Actinomycetes</taxon>
        <taxon>Micrococcales</taxon>
        <taxon>Jonesiaceae</taxon>
        <taxon>Flavimobilis</taxon>
    </lineage>
</organism>
<feature type="domain" description="CobQ/CobB/MinD/ParA nucleotide binding" evidence="3">
    <location>
        <begin position="128"/>
        <end position="313"/>
    </location>
</feature>
<keyword evidence="1" id="KW-0547">Nucleotide-binding</keyword>
<dbReference type="SUPFAM" id="SSF52540">
    <property type="entry name" value="P-loop containing nucleoside triphosphate hydrolases"/>
    <property type="match status" value="1"/>
</dbReference>
<dbReference type="InterPro" id="IPR027417">
    <property type="entry name" value="P-loop_NTPase"/>
</dbReference>
<sequence length="363" mass="39057">MRIQLVVLDPDQDYLERLAPRLMNAYPGRIDVHGFTSREQALRFAPEVRAHVFLADAAMGVTADMLPPRCSLGWLVDSPAVATVDGVAAVPRFTRLDELFRNVVQLMDTAEASVELRRSHSIGSTQLVTVTSPAGGVGTSTVALTLARTLAMAGDGRRVLYVDLSATAEVSHVVGVPAGDGPTFSDVVYAVKRRRGNLQLQLATLVKQDAYGVHFFPTPNDPADVLDLDADDVAVLLDALLPSESFDIVVLDVGFEAARRLWAHVERSSRLVLVTDGRPTANLKVRHAARLLERVDQEHETSVLARSVVVYNRASATRSEIDGESPLPPVAVVSRFEGASENEVLEHAYASGALGPLVTAVSA</sequence>
<gene>
    <name evidence="5" type="ORF">ATL41_1102</name>
</gene>
<dbReference type="PANTHER" id="PTHR43384:SF6">
    <property type="entry name" value="SEPTUM SITE-DETERMINING PROTEIN MIND HOMOLOG, CHLOROPLASTIC"/>
    <property type="match status" value="1"/>
</dbReference>
<dbReference type="Pfam" id="PF01656">
    <property type="entry name" value="CbiA"/>
    <property type="match status" value="1"/>
</dbReference>
<dbReference type="EMBL" id="PDJH01000001">
    <property type="protein sequence ID" value="PFG36384.1"/>
    <property type="molecule type" value="Genomic_DNA"/>
</dbReference>
<dbReference type="RefSeq" id="WP_098457577.1">
    <property type="nucleotide sequence ID" value="NZ_PDJH01000001.1"/>
</dbReference>
<evidence type="ECO:0000313" key="5">
    <source>
        <dbReference type="EMBL" id="PFG36384.1"/>
    </source>
</evidence>
<dbReference type="PANTHER" id="PTHR43384">
    <property type="entry name" value="SEPTUM SITE-DETERMINING PROTEIN MIND HOMOLOG, CHLOROPLASTIC-RELATED"/>
    <property type="match status" value="1"/>
</dbReference>